<keyword evidence="1 5" id="KW-0597">Phosphoprotein</keyword>
<dbReference type="Pfam" id="PF00196">
    <property type="entry name" value="GerE"/>
    <property type="match status" value="1"/>
</dbReference>
<keyword evidence="2" id="KW-0805">Transcription regulation</keyword>
<dbReference type="PANTHER" id="PTHR43214">
    <property type="entry name" value="TWO-COMPONENT RESPONSE REGULATOR"/>
    <property type="match status" value="1"/>
</dbReference>
<gene>
    <name evidence="8" type="ORF">Q5H92_08750</name>
</gene>
<protein>
    <submittedName>
        <fullName evidence="8">Response regulator transcription factor</fullName>
    </submittedName>
</protein>
<dbReference type="CDD" id="cd17535">
    <property type="entry name" value="REC_NarL-like"/>
    <property type="match status" value="1"/>
</dbReference>
<keyword evidence="4" id="KW-0804">Transcription</keyword>
<dbReference type="Pfam" id="PF00072">
    <property type="entry name" value="Response_reg"/>
    <property type="match status" value="1"/>
</dbReference>
<dbReference type="InterPro" id="IPR058245">
    <property type="entry name" value="NreC/VraR/RcsB-like_REC"/>
</dbReference>
<dbReference type="SMART" id="SM00448">
    <property type="entry name" value="REC"/>
    <property type="match status" value="1"/>
</dbReference>
<evidence type="ECO:0000256" key="2">
    <source>
        <dbReference type="ARBA" id="ARBA00023015"/>
    </source>
</evidence>
<dbReference type="InterPro" id="IPR011006">
    <property type="entry name" value="CheY-like_superfamily"/>
</dbReference>
<evidence type="ECO:0000313" key="8">
    <source>
        <dbReference type="EMBL" id="MDO7846443.1"/>
    </source>
</evidence>
<evidence type="ECO:0000313" key="9">
    <source>
        <dbReference type="Proteomes" id="UP001167796"/>
    </source>
</evidence>
<keyword evidence="3" id="KW-0238">DNA-binding</keyword>
<dbReference type="SUPFAM" id="SSF46894">
    <property type="entry name" value="C-terminal effector domain of the bipartite response regulators"/>
    <property type="match status" value="1"/>
</dbReference>
<dbReference type="InterPro" id="IPR001789">
    <property type="entry name" value="Sig_transdc_resp-reg_receiver"/>
</dbReference>
<dbReference type="PRINTS" id="PR00038">
    <property type="entry name" value="HTHLUXR"/>
</dbReference>
<dbReference type="Proteomes" id="UP001167796">
    <property type="component" value="Unassembled WGS sequence"/>
</dbReference>
<name>A0ABT9A9D7_9BACT</name>
<feature type="domain" description="HTH luxR-type" evidence="6">
    <location>
        <begin position="148"/>
        <end position="213"/>
    </location>
</feature>
<dbReference type="PROSITE" id="PS50043">
    <property type="entry name" value="HTH_LUXR_2"/>
    <property type="match status" value="1"/>
</dbReference>
<dbReference type="PROSITE" id="PS50110">
    <property type="entry name" value="RESPONSE_REGULATORY"/>
    <property type="match status" value="1"/>
</dbReference>
<accession>A0ABT9A9D7</accession>
<feature type="modified residue" description="4-aspartylphosphate" evidence="5">
    <location>
        <position position="54"/>
    </location>
</feature>
<evidence type="ECO:0000256" key="5">
    <source>
        <dbReference type="PROSITE-ProRule" id="PRU00169"/>
    </source>
</evidence>
<dbReference type="RefSeq" id="WP_305011131.1">
    <property type="nucleotide sequence ID" value="NZ_JAUQSX010000004.1"/>
</dbReference>
<evidence type="ECO:0000256" key="3">
    <source>
        <dbReference type="ARBA" id="ARBA00023125"/>
    </source>
</evidence>
<keyword evidence="9" id="KW-1185">Reference proteome</keyword>
<evidence type="ECO:0000259" key="7">
    <source>
        <dbReference type="PROSITE" id="PS50110"/>
    </source>
</evidence>
<evidence type="ECO:0000256" key="1">
    <source>
        <dbReference type="ARBA" id="ARBA00022553"/>
    </source>
</evidence>
<dbReference type="InterPro" id="IPR016032">
    <property type="entry name" value="Sig_transdc_resp-reg_C-effctor"/>
</dbReference>
<dbReference type="InterPro" id="IPR039420">
    <property type="entry name" value="WalR-like"/>
</dbReference>
<dbReference type="SMART" id="SM00421">
    <property type="entry name" value="HTH_LUXR"/>
    <property type="match status" value="1"/>
</dbReference>
<dbReference type="CDD" id="cd06170">
    <property type="entry name" value="LuxR_C_like"/>
    <property type="match status" value="1"/>
</dbReference>
<dbReference type="PROSITE" id="PS00622">
    <property type="entry name" value="HTH_LUXR_1"/>
    <property type="match status" value="1"/>
</dbReference>
<dbReference type="SUPFAM" id="SSF52172">
    <property type="entry name" value="CheY-like"/>
    <property type="match status" value="1"/>
</dbReference>
<comment type="caution">
    <text evidence="8">The sequence shown here is derived from an EMBL/GenBank/DDBJ whole genome shotgun (WGS) entry which is preliminary data.</text>
</comment>
<reference evidence="8" key="1">
    <citation type="submission" date="2023-07" db="EMBL/GenBank/DDBJ databases">
        <authorList>
            <person name="Kim M.K."/>
        </authorList>
    </citation>
    <scope>NUCLEOTIDE SEQUENCE</scope>
    <source>
        <strain evidence="8">M29</strain>
    </source>
</reference>
<evidence type="ECO:0000256" key="4">
    <source>
        <dbReference type="ARBA" id="ARBA00023163"/>
    </source>
</evidence>
<dbReference type="PANTHER" id="PTHR43214:SF41">
    <property type="entry name" value="NITRATE_NITRITE RESPONSE REGULATOR PROTEIN NARP"/>
    <property type="match status" value="1"/>
</dbReference>
<organism evidence="8 9">
    <name type="scientific">Hymenobacter mellowenesis</name>
    <dbReference type="NCBI Taxonomy" id="3063995"/>
    <lineage>
        <taxon>Bacteria</taxon>
        <taxon>Pseudomonadati</taxon>
        <taxon>Bacteroidota</taxon>
        <taxon>Cytophagia</taxon>
        <taxon>Cytophagales</taxon>
        <taxon>Hymenobacteraceae</taxon>
        <taxon>Hymenobacter</taxon>
    </lineage>
</organism>
<proteinExistence type="predicted"/>
<evidence type="ECO:0000259" key="6">
    <source>
        <dbReference type="PROSITE" id="PS50043"/>
    </source>
</evidence>
<dbReference type="EMBL" id="JAUQSX010000004">
    <property type="protein sequence ID" value="MDO7846443.1"/>
    <property type="molecule type" value="Genomic_DNA"/>
</dbReference>
<dbReference type="Gene3D" id="3.40.50.2300">
    <property type="match status" value="1"/>
</dbReference>
<dbReference type="InterPro" id="IPR000792">
    <property type="entry name" value="Tscrpt_reg_LuxR_C"/>
</dbReference>
<feature type="domain" description="Response regulatory" evidence="7">
    <location>
        <begin position="3"/>
        <end position="119"/>
    </location>
</feature>
<sequence length="221" mass="23288">MTRLFIVDDHALVRNGLRAVLAAEPDLQVIGEAADGHALLHQLPATPADIVLLDLSMPGLDGMATACRLREDFPAVAILVISSLAHECTVAQAFAAGARGYILKNAAASEVVASLRAVAAGRRFLSTEIGLAMLHKVTHSGSSVPAPSANATEALTSREQQVLQCVADGLTNVKIADKLFMSKRTVETHRQNIIAKTQTKNTAALIKFAVQNGLLLQAQPG</sequence>